<feature type="signal peptide" evidence="1">
    <location>
        <begin position="1"/>
        <end position="18"/>
    </location>
</feature>
<name>A0A9P8WCL6_9HYPO</name>
<keyword evidence="3" id="KW-1185">Reference proteome</keyword>
<accession>A0A9P8WCL6</accession>
<reference evidence="2 3" key="1">
    <citation type="journal article" date="2021" name="Nat. Commun.">
        <title>Genetic determinants of endophytism in the Arabidopsis root mycobiome.</title>
        <authorList>
            <person name="Mesny F."/>
            <person name="Miyauchi S."/>
            <person name="Thiergart T."/>
            <person name="Pickel B."/>
            <person name="Atanasova L."/>
            <person name="Karlsson M."/>
            <person name="Huettel B."/>
            <person name="Barry K.W."/>
            <person name="Haridas S."/>
            <person name="Chen C."/>
            <person name="Bauer D."/>
            <person name="Andreopoulos W."/>
            <person name="Pangilinan J."/>
            <person name="LaButti K."/>
            <person name="Riley R."/>
            <person name="Lipzen A."/>
            <person name="Clum A."/>
            <person name="Drula E."/>
            <person name="Henrissat B."/>
            <person name="Kohler A."/>
            <person name="Grigoriev I.V."/>
            <person name="Martin F.M."/>
            <person name="Hacquard S."/>
        </authorList>
    </citation>
    <scope>NUCLEOTIDE SEQUENCE [LARGE SCALE GENOMIC DNA]</scope>
    <source>
        <strain evidence="2 3">MPI-CAGE-CH-0241</strain>
    </source>
</reference>
<sequence length="438" mass="47671">MRSLTPVSCLLTASLVHATIDPGTLVTISGAVDVNSQSAWWNPLDEYGGYDWLAYLRNPLSGSTANNNVMVARRSQSDGAISRDCVRTTANECALFVDDNGHNAPSIAVDGNGYVHVFTSMHNEPWKYFRSSSPYSATLVNVSSEMPDQTVQITYPVVKRDANGNLWLIVRGQASGDGSARGGYFYKYTTSTQTWARITRWAYNSGYSVYPDDIQFSSDGDVHLQWEWSKYPASGVRHQGSYIRYTPSSGVFRSASGTTVTTPVTQNTADIVYQPLTSGETYSGDINASPVPAFQSAKLALYEDSAGGVHITCAYRFANETYDLFQVRRATATFGTASPWTREILHSDGNTSAAIGVTHDGTTVRIYYCLAAGSTWVLEKTGSSAWTNQELTSVTGKKVRRLQAKMRSDGTDILYLGAPSNVDANTGSLYFLTVGGRS</sequence>
<dbReference type="AlphaFoldDB" id="A0A9P8WCL6"/>
<keyword evidence="1" id="KW-0732">Signal</keyword>
<protein>
    <submittedName>
        <fullName evidence="2">Uncharacterized protein</fullName>
    </submittedName>
</protein>
<comment type="caution">
    <text evidence="2">The sequence shown here is derived from an EMBL/GenBank/DDBJ whole genome shotgun (WGS) entry which is preliminary data.</text>
</comment>
<dbReference type="Pfam" id="PF15892">
    <property type="entry name" value="BNR_4"/>
    <property type="match status" value="1"/>
</dbReference>
<proteinExistence type="predicted"/>
<evidence type="ECO:0000313" key="3">
    <source>
        <dbReference type="Proteomes" id="UP000777438"/>
    </source>
</evidence>
<feature type="chain" id="PRO_5040209480" evidence="1">
    <location>
        <begin position="19"/>
        <end position="438"/>
    </location>
</feature>
<dbReference type="Proteomes" id="UP000777438">
    <property type="component" value="Unassembled WGS sequence"/>
</dbReference>
<dbReference type="EMBL" id="JAGPYM010000004">
    <property type="protein sequence ID" value="KAH6895696.1"/>
    <property type="molecule type" value="Genomic_DNA"/>
</dbReference>
<organism evidence="2 3">
    <name type="scientific">Thelonectria olida</name>
    <dbReference type="NCBI Taxonomy" id="1576542"/>
    <lineage>
        <taxon>Eukaryota</taxon>
        <taxon>Fungi</taxon>
        <taxon>Dikarya</taxon>
        <taxon>Ascomycota</taxon>
        <taxon>Pezizomycotina</taxon>
        <taxon>Sordariomycetes</taxon>
        <taxon>Hypocreomycetidae</taxon>
        <taxon>Hypocreales</taxon>
        <taxon>Nectriaceae</taxon>
        <taxon>Thelonectria</taxon>
    </lineage>
</organism>
<gene>
    <name evidence="2" type="ORF">B0T10DRAFT_224023</name>
</gene>
<evidence type="ECO:0000313" key="2">
    <source>
        <dbReference type="EMBL" id="KAH6895696.1"/>
    </source>
</evidence>
<evidence type="ECO:0000256" key="1">
    <source>
        <dbReference type="SAM" id="SignalP"/>
    </source>
</evidence>
<dbReference type="OrthoDB" id="5118219at2759"/>